<dbReference type="InterPro" id="IPR023393">
    <property type="entry name" value="START-like_dom_sf"/>
</dbReference>
<evidence type="ECO:0000313" key="3">
    <source>
        <dbReference type="Proteomes" id="UP000660675"/>
    </source>
</evidence>
<gene>
    <name evidence="2" type="ORF">GCM10015535_00250</name>
</gene>
<evidence type="ECO:0000313" key="2">
    <source>
        <dbReference type="EMBL" id="GGV73272.1"/>
    </source>
</evidence>
<protein>
    <recommendedName>
        <fullName evidence="4">SRPBCC family protein</fullName>
    </recommendedName>
</protein>
<reference evidence="3" key="1">
    <citation type="journal article" date="2019" name="Int. J. Syst. Evol. Microbiol.">
        <title>The Global Catalogue of Microorganisms (GCM) 10K type strain sequencing project: providing services to taxonomists for standard genome sequencing and annotation.</title>
        <authorList>
            <consortium name="The Broad Institute Genomics Platform"/>
            <consortium name="The Broad Institute Genome Sequencing Center for Infectious Disease"/>
            <person name="Wu L."/>
            <person name="Ma J."/>
        </authorList>
    </citation>
    <scope>NUCLEOTIDE SEQUENCE [LARGE SCALE GENOMIC DNA]</scope>
    <source>
        <strain evidence="3">JCM 4376</strain>
    </source>
</reference>
<accession>A0ABQ2VQN6</accession>
<dbReference type="SUPFAM" id="SSF55961">
    <property type="entry name" value="Bet v1-like"/>
    <property type="match status" value="1"/>
</dbReference>
<evidence type="ECO:0000256" key="1">
    <source>
        <dbReference type="SAM" id="MobiDB-lite"/>
    </source>
</evidence>
<name>A0ABQ2VQN6_9ACTN</name>
<organism evidence="2 3">
    <name type="scientific">Streptomyces gelaticus</name>
    <dbReference type="NCBI Taxonomy" id="285446"/>
    <lineage>
        <taxon>Bacteria</taxon>
        <taxon>Bacillati</taxon>
        <taxon>Actinomycetota</taxon>
        <taxon>Actinomycetes</taxon>
        <taxon>Kitasatosporales</taxon>
        <taxon>Streptomycetaceae</taxon>
        <taxon>Streptomyces</taxon>
    </lineage>
</organism>
<dbReference type="Gene3D" id="3.30.530.20">
    <property type="match status" value="1"/>
</dbReference>
<evidence type="ECO:0008006" key="4">
    <source>
        <dbReference type="Google" id="ProtNLM"/>
    </source>
</evidence>
<comment type="caution">
    <text evidence="2">The sequence shown here is derived from an EMBL/GenBank/DDBJ whole genome shotgun (WGS) entry which is preliminary data.</text>
</comment>
<keyword evidence="3" id="KW-1185">Reference proteome</keyword>
<proteinExistence type="predicted"/>
<dbReference type="Proteomes" id="UP000660675">
    <property type="component" value="Unassembled WGS sequence"/>
</dbReference>
<feature type="compositionally biased region" description="Basic and acidic residues" evidence="1">
    <location>
        <begin position="14"/>
        <end position="32"/>
    </location>
</feature>
<dbReference type="InterPro" id="IPR019587">
    <property type="entry name" value="Polyketide_cyclase/dehydratase"/>
</dbReference>
<dbReference type="Pfam" id="PF10604">
    <property type="entry name" value="Polyketide_cyc2"/>
    <property type="match status" value="1"/>
</dbReference>
<sequence length="245" mass="26851">MSHSIGPATGARSGDPKQADGRRHRDKGDRTPILRRTGAVRGGAMPHVSANVHVSRPADEIFSFLRDPRNLAEWSSSIERVIDGPIATGLGDEYTCKFPGRRRTHRLRCTASTPVEYLAFRGAGMWTPLGRHSPELEFRLSPNREGTTVTVSVKPHLDGGMIILAPFVTMAWRRDLPSELRCLAELLGGEGGAETGAVDLGAVRDSRDMRDLRDARDAESSPDTRDVRDEESSPDARDVRDAEST</sequence>
<dbReference type="EMBL" id="BMTF01000001">
    <property type="protein sequence ID" value="GGV73272.1"/>
    <property type="molecule type" value="Genomic_DNA"/>
</dbReference>
<feature type="region of interest" description="Disordered" evidence="1">
    <location>
        <begin position="1"/>
        <end position="45"/>
    </location>
</feature>
<feature type="region of interest" description="Disordered" evidence="1">
    <location>
        <begin position="205"/>
        <end position="245"/>
    </location>
</feature>